<gene>
    <name evidence="3" type="ORF">J2S03_003327</name>
</gene>
<protein>
    <submittedName>
        <fullName evidence="3">GNAT family N-acyltransferase</fullName>
    </submittedName>
</protein>
<proteinExistence type="predicted"/>
<dbReference type="InterPro" id="IPR016181">
    <property type="entry name" value="Acyl_CoA_acyltransferase"/>
</dbReference>
<evidence type="ECO:0000313" key="4">
    <source>
        <dbReference type="Proteomes" id="UP001232973"/>
    </source>
</evidence>
<dbReference type="Gene3D" id="3.40.630.30">
    <property type="match status" value="1"/>
</dbReference>
<comment type="caution">
    <text evidence="3">The sequence shown here is derived from an EMBL/GenBank/DDBJ whole genome shotgun (WGS) entry which is preliminary data.</text>
</comment>
<evidence type="ECO:0000313" key="3">
    <source>
        <dbReference type="EMBL" id="MDQ0191456.1"/>
    </source>
</evidence>
<dbReference type="SUPFAM" id="SSF55729">
    <property type="entry name" value="Acyl-CoA N-acyltransferases (Nat)"/>
    <property type="match status" value="1"/>
</dbReference>
<sequence length="148" mass="16406">MAEDLREERDTTELQALAKSVGWKITTDQAGSLLAPKGTVLGYRHDGQLIASAGLYTYGSELASLGVVIFLAYQRKGLGKRIVMRCLIEAERIHSPVTLVTTEQGFLLYESLGFRTVGYVHRFEADSAFRGKMKTLGKTCRCLKRVTC</sequence>
<name>A0ABT9XMB6_9BACL</name>
<dbReference type="Proteomes" id="UP001232973">
    <property type="component" value="Unassembled WGS sequence"/>
</dbReference>
<dbReference type="Pfam" id="PF13508">
    <property type="entry name" value="Acetyltransf_7"/>
    <property type="match status" value="1"/>
</dbReference>
<dbReference type="EMBL" id="JAUSTP010000044">
    <property type="protein sequence ID" value="MDQ0191456.1"/>
    <property type="molecule type" value="Genomic_DNA"/>
</dbReference>
<evidence type="ECO:0000256" key="1">
    <source>
        <dbReference type="SAM" id="Phobius"/>
    </source>
</evidence>
<dbReference type="PROSITE" id="PS51186">
    <property type="entry name" value="GNAT"/>
    <property type="match status" value="1"/>
</dbReference>
<reference evidence="3 4" key="1">
    <citation type="submission" date="2023-07" db="EMBL/GenBank/DDBJ databases">
        <title>Genomic Encyclopedia of Type Strains, Phase IV (KMG-IV): sequencing the most valuable type-strain genomes for metagenomic binning, comparative biology and taxonomic classification.</title>
        <authorList>
            <person name="Goeker M."/>
        </authorList>
    </citation>
    <scope>NUCLEOTIDE SEQUENCE [LARGE SCALE GENOMIC DNA]</scope>
    <source>
        <strain evidence="3 4">DSM 4006</strain>
    </source>
</reference>
<keyword evidence="1" id="KW-0812">Transmembrane</keyword>
<dbReference type="RefSeq" id="WP_274455469.1">
    <property type="nucleotide sequence ID" value="NZ_CP067097.1"/>
</dbReference>
<organism evidence="3 4">
    <name type="scientific">Alicyclobacillus cycloheptanicus</name>
    <dbReference type="NCBI Taxonomy" id="1457"/>
    <lineage>
        <taxon>Bacteria</taxon>
        <taxon>Bacillati</taxon>
        <taxon>Bacillota</taxon>
        <taxon>Bacilli</taxon>
        <taxon>Bacillales</taxon>
        <taxon>Alicyclobacillaceae</taxon>
        <taxon>Alicyclobacillus</taxon>
    </lineage>
</organism>
<feature type="transmembrane region" description="Helical" evidence="1">
    <location>
        <begin position="49"/>
        <end position="73"/>
    </location>
</feature>
<keyword evidence="4" id="KW-1185">Reference proteome</keyword>
<accession>A0ABT9XMB6</accession>
<evidence type="ECO:0000259" key="2">
    <source>
        <dbReference type="PROSITE" id="PS51186"/>
    </source>
</evidence>
<feature type="domain" description="N-acetyltransferase" evidence="2">
    <location>
        <begin position="1"/>
        <end position="136"/>
    </location>
</feature>
<dbReference type="InterPro" id="IPR000182">
    <property type="entry name" value="GNAT_dom"/>
</dbReference>
<keyword evidence="1" id="KW-1133">Transmembrane helix</keyword>
<keyword evidence="1" id="KW-0472">Membrane</keyword>